<dbReference type="PROSITE" id="PS00211">
    <property type="entry name" value="ABC_TRANSPORTER_1"/>
    <property type="match status" value="1"/>
</dbReference>
<comment type="caution">
    <text evidence="7">The sequence shown here is derived from an EMBL/GenBank/DDBJ whole genome shotgun (WGS) entry which is preliminary data.</text>
</comment>
<dbReference type="PANTHER" id="PTHR43776">
    <property type="entry name" value="TRANSPORT ATP-BINDING PROTEIN"/>
    <property type="match status" value="1"/>
</dbReference>
<dbReference type="Pfam" id="PF08352">
    <property type="entry name" value="oligo_HPY"/>
    <property type="match status" value="1"/>
</dbReference>
<sequence>MPTSTPQTERAATRPATENLLEVSGLEKHFPITRGAFIRRTVGAVRAVDGLDFTVRTGETLGVVGESGCGKSTTGRLVTRLLEPTGGKITFEGRDITHMSVRQMRELRRDVQMIFQDPYSSLNPRHTVGTIVGAPLRIQNIPTPKGQKRAVQDLLELVGLNPEHYNRYPHEFSGGQRQRIGIARALALRPKLIVCDEPVSALDVSIQAQVVNLLDDLQRELNLTYMFIAHDLSVVKHISDRVAVMYLGKMVELAPRDALYATPMHPYTLALLSAVPVPDPSRRDKAQRERVLLTGDVPSPIDPPSGCRFRTRCWKAQDKCAQEVPPFVELAPGHRVACHFPVTDAERTPQGRMAAQHAAAEVPPDTAAEPAL</sequence>
<dbReference type="Pfam" id="PF00005">
    <property type="entry name" value="ABC_tran"/>
    <property type="match status" value="1"/>
</dbReference>
<dbReference type="EMBL" id="JAATVY010000022">
    <property type="protein sequence ID" value="NJC72827.1"/>
    <property type="molecule type" value="Genomic_DNA"/>
</dbReference>
<protein>
    <submittedName>
        <fullName evidence="7">Dipeptide ABC transporter ATP-binding protein</fullName>
    </submittedName>
</protein>
<evidence type="ECO:0000256" key="5">
    <source>
        <dbReference type="SAM" id="MobiDB-lite"/>
    </source>
</evidence>
<feature type="domain" description="ABC transporter" evidence="6">
    <location>
        <begin position="33"/>
        <end position="272"/>
    </location>
</feature>
<dbReference type="NCBIfam" id="NF008453">
    <property type="entry name" value="PRK11308.1"/>
    <property type="match status" value="1"/>
</dbReference>
<dbReference type="CDD" id="cd03257">
    <property type="entry name" value="ABC_NikE_OppD_transporters"/>
    <property type="match status" value="1"/>
</dbReference>
<feature type="region of interest" description="Disordered" evidence="5">
    <location>
        <begin position="348"/>
        <end position="372"/>
    </location>
</feature>
<keyword evidence="8" id="KW-1185">Reference proteome</keyword>
<gene>
    <name evidence="7" type="ORF">HC031_24360</name>
</gene>
<evidence type="ECO:0000313" key="7">
    <source>
        <dbReference type="EMBL" id="NJC72827.1"/>
    </source>
</evidence>
<dbReference type="InterPro" id="IPR003439">
    <property type="entry name" value="ABC_transporter-like_ATP-bd"/>
</dbReference>
<keyword evidence="2" id="KW-0813">Transport</keyword>
<dbReference type="GO" id="GO:0005524">
    <property type="term" value="F:ATP binding"/>
    <property type="evidence" value="ECO:0007669"/>
    <property type="project" value="UniProtKB-KW"/>
</dbReference>
<evidence type="ECO:0000256" key="3">
    <source>
        <dbReference type="ARBA" id="ARBA00022741"/>
    </source>
</evidence>
<dbReference type="SMART" id="SM00382">
    <property type="entry name" value="AAA"/>
    <property type="match status" value="1"/>
</dbReference>
<dbReference type="InterPro" id="IPR027417">
    <property type="entry name" value="P-loop_NTPase"/>
</dbReference>
<keyword evidence="3" id="KW-0547">Nucleotide-binding</keyword>
<dbReference type="InterPro" id="IPR003593">
    <property type="entry name" value="AAA+_ATPase"/>
</dbReference>
<keyword evidence="4 7" id="KW-0067">ATP-binding</keyword>
<evidence type="ECO:0000256" key="4">
    <source>
        <dbReference type="ARBA" id="ARBA00022840"/>
    </source>
</evidence>
<comment type="similarity">
    <text evidence="1">Belongs to the ABC transporter superfamily.</text>
</comment>
<name>A0ABX0Y376_9ACTN</name>
<proteinExistence type="inferred from homology"/>
<dbReference type="NCBIfam" id="TIGR01727">
    <property type="entry name" value="oligo_HPY"/>
    <property type="match status" value="1"/>
</dbReference>
<dbReference type="Gene3D" id="3.40.50.300">
    <property type="entry name" value="P-loop containing nucleotide triphosphate hydrolases"/>
    <property type="match status" value="1"/>
</dbReference>
<dbReference type="InterPro" id="IPR050319">
    <property type="entry name" value="ABC_transp_ATP-bind"/>
</dbReference>
<evidence type="ECO:0000313" key="8">
    <source>
        <dbReference type="Proteomes" id="UP000722989"/>
    </source>
</evidence>
<evidence type="ECO:0000256" key="2">
    <source>
        <dbReference type="ARBA" id="ARBA00022448"/>
    </source>
</evidence>
<dbReference type="PROSITE" id="PS50893">
    <property type="entry name" value="ABC_TRANSPORTER_2"/>
    <property type="match status" value="1"/>
</dbReference>
<accession>A0ABX0Y376</accession>
<dbReference type="RefSeq" id="WP_167927736.1">
    <property type="nucleotide sequence ID" value="NZ_JAATVY010000022.1"/>
</dbReference>
<evidence type="ECO:0000259" key="6">
    <source>
        <dbReference type="PROSITE" id="PS50893"/>
    </source>
</evidence>
<organism evidence="7 8">
    <name type="scientific">Planosporangium thailandense</name>
    <dbReference type="NCBI Taxonomy" id="765197"/>
    <lineage>
        <taxon>Bacteria</taxon>
        <taxon>Bacillati</taxon>
        <taxon>Actinomycetota</taxon>
        <taxon>Actinomycetes</taxon>
        <taxon>Micromonosporales</taxon>
        <taxon>Micromonosporaceae</taxon>
        <taxon>Planosporangium</taxon>
    </lineage>
</organism>
<dbReference type="InterPro" id="IPR013563">
    <property type="entry name" value="Oligopep_ABC_C"/>
</dbReference>
<evidence type="ECO:0000256" key="1">
    <source>
        <dbReference type="ARBA" id="ARBA00005417"/>
    </source>
</evidence>
<dbReference type="InterPro" id="IPR017871">
    <property type="entry name" value="ABC_transporter-like_CS"/>
</dbReference>
<dbReference type="PANTHER" id="PTHR43776:SF7">
    <property type="entry name" value="D,D-DIPEPTIDE TRANSPORT ATP-BINDING PROTEIN DDPF-RELATED"/>
    <property type="match status" value="1"/>
</dbReference>
<dbReference type="Proteomes" id="UP000722989">
    <property type="component" value="Unassembled WGS sequence"/>
</dbReference>
<dbReference type="SUPFAM" id="SSF52540">
    <property type="entry name" value="P-loop containing nucleoside triphosphate hydrolases"/>
    <property type="match status" value="1"/>
</dbReference>
<reference evidence="7 8" key="1">
    <citation type="submission" date="2020-03" db="EMBL/GenBank/DDBJ databases">
        <title>WGS of the type strain of Planosporangium spp.</title>
        <authorList>
            <person name="Thawai C."/>
        </authorList>
    </citation>
    <scope>NUCLEOTIDE SEQUENCE [LARGE SCALE GENOMIC DNA]</scope>
    <source>
        <strain evidence="7 8">TBRC 5610</strain>
    </source>
</reference>